<feature type="non-terminal residue" evidence="1">
    <location>
        <position position="1"/>
    </location>
</feature>
<dbReference type="PANTHER" id="PTHR35385">
    <property type="entry name" value="PROTEIN B, PUTATIVE-RELATED-RELATED"/>
    <property type="match status" value="1"/>
</dbReference>
<accession>A0A7D9M818</accession>
<evidence type="ECO:0000313" key="2">
    <source>
        <dbReference type="Proteomes" id="UP001152795"/>
    </source>
</evidence>
<dbReference type="PANTHER" id="PTHR35385:SF2">
    <property type="entry name" value="PROTEIN B, PUTATIVE-RELATED"/>
    <property type="match status" value="1"/>
</dbReference>
<protein>
    <submittedName>
        <fullName evidence="1">PREDICTED: uncharacterized protein LOC107344333</fullName>
    </submittedName>
</protein>
<dbReference type="AlphaFoldDB" id="A0A7D9M818"/>
<organism evidence="1 2">
    <name type="scientific">Paramuricea clavata</name>
    <name type="common">Red gorgonian</name>
    <name type="synonym">Violescent sea-whip</name>
    <dbReference type="NCBI Taxonomy" id="317549"/>
    <lineage>
        <taxon>Eukaryota</taxon>
        <taxon>Metazoa</taxon>
        <taxon>Cnidaria</taxon>
        <taxon>Anthozoa</taxon>
        <taxon>Octocorallia</taxon>
        <taxon>Malacalcyonacea</taxon>
        <taxon>Plexauridae</taxon>
        <taxon>Paramuricea</taxon>
    </lineage>
</organism>
<dbReference type="EMBL" id="CACRXK020033720">
    <property type="protein sequence ID" value="CAB4043993.1"/>
    <property type="molecule type" value="Genomic_DNA"/>
</dbReference>
<gene>
    <name evidence="1" type="ORF">PACLA_8A039845</name>
</gene>
<name>A0A7D9M818_PARCT</name>
<dbReference type="OrthoDB" id="5984552at2759"/>
<proteinExistence type="predicted"/>
<comment type="caution">
    <text evidence="1">The sequence shown here is derived from an EMBL/GenBank/DDBJ whole genome shotgun (WGS) entry which is preliminary data.</text>
</comment>
<sequence>MKLTTELENHYKEKLLSKADGSFDGHFWRRYMGKGKTKNDVQGYKQPNKKEKETFLQNVKKFANDVFQVASLTDSNRSYMVEMSMGVCTCDWGKDDSPCKHQYLNWVTKQANFLNFLPVACPELRQTIAVVALGEAVPMSKYTSLRDSDPSVPLSAYGPEVGEEFTMKETSTSFPEQ</sequence>
<dbReference type="GO" id="GO:0008270">
    <property type="term" value="F:zinc ion binding"/>
    <property type="evidence" value="ECO:0007669"/>
    <property type="project" value="InterPro"/>
</dbReference>
<dbReference type="Proteomes" id="UP001152795">
    <property type="component" value="Unassembled WGS sequence"/>
</dbReference>
<dbReference type="InterPro" id="IPR007527">
    <property type="entry name" value="Znf_SWIM"/>
</dbReference>
<keyword evidence="2" id="KW-1185">Reference proteome</keyword>
<dbReference type="PROSITE" id="PS50966">
    <property type="entry name" value="ZF_SWIM"/>
    <property type="match status" value="1"/>
</dbReference>
<reference evidence="1" key="1">
    <citation type="submission" date="2020-04" db="EMBL/GenBank/DDBJ databases">
        <authorList>
            <person name="Alioto T."/>
            <person name="Alioto T."/>
            <person name="Gomez Garrido J."/>
        </authorList>
    </citation>
    <scope>NUCLEOTIDE SEQUENCE</scope>
    <source>
        <strain evidence="1">A484AB</strain>
    </source>
</reference>
<evidence type="ECO:0000313" key="1">
    <source>
        <dbReference type="EMBL" id="CAB4043993.1"/>
    </source>
</evidence>